<keyword evidence="3" id="KW-0235">DNA replication</keyword>
<feature type="domain" description="ORC6 second cyclin-like" evidence="8">
    <location>
        <begin position="99"/>
        <end position="187"/>
    </location>
</feature>
<evidence type="ECO:0000259" key="7">
    <source>
        <dbReference type="Pfam" id="PF05460"/>
    </source>
</evidence>
<proteinExistence type="inferred from homology"/>
<dbReference type="GO" id="GO:0005664">
    <property type="term" value="C:nuclear origin of replication recognition complex"/>
    <property type="evidence" value="ECO:0007669"/>
    <property type="project" value="InterPro"/>
</dbReference>
<sequence>MTISGPIVKYAQRLNIAEHKDILQKAEDLCQQISAESKFSVLKLSGSCQTVISLHLASKVCRRPIQDLKLILKSAGLSKVKYQNVLRNVESALNLEEVLSIDDICVQLGCSQIRQKAANSLKQYQATFLSKLSASRRDDVNFDKAIYPCAAILAAVKAEKGIRVDKNKLSDLGSTTKTELEKMAADIWAAQPQTPLNTPVKKKTVKSLVQAVLTRALENEEIVPDTPGKKQKRFNDDDEESDDDHCIFNRDDYEMWKQKILNLAGLV</sequence>
<dbReference type="Pfam" id="PF05460">
    <property type="entry name" value="ORC6"/>
    <property type="match status" value="1"/>
</dbReference>
<dbReference type="EMBL" id="VCGU01000008">
    <property type="protein sequence ID" value="TRY72484.1"/>
    <property type="molecule type" value="Genomic_DNA"/>
</dbReference>
<feature type="domain" description="ORC6 first cyclin-like" evidence="7">
    <location>
        <begin position="12"/>
        <end position="94"/>
    </location>
</feature>
<dbReference type="InterPro" id="IPR008721">
    <property type="entry name" value="ORC6_cyclin_first"/>
</dbReference>
<evidence type="ECO:0000256" key="1">
    <source>
        <dbReference type="ARBA" id="ARBA00004123"/>
    </source>
</evidence>
<evidence type="ECO:0000313" key="10">
    <source>
        <dbReference type="Proteomes" id="UP000318571"/>
    </source>
</evidence>
<keyword evidence="5" id="KW-0539">Nucleus</keyword>
<comment type="similarity">
    <text evidence="2">Belongs to the ORC6 family.</text>
</comment>
<evidence type="ECO:0000259" key="8">
    <source>
        <dbReference type="Pfam" id="PF21913"/>
    </source>
</evidence>
<dbReference type="Pfam" id="PF21913">
    <property type="entry name" value="ORC6_2nd"/>
    <property type="match status" value="1"/>
</dbReference>
<organism evidence="9 10">
    <name type="scientific">Tigriopus californicus</name>
    <name type="common">Marine copepod</name>
    <dbReference type="NCBI Taxonomy" id="6832"/>
    <lineage>
        <taxon>Eukaryota</taxon>
        <taxon>Metazoa</taxon>
        <taxon>Ecdysozoa</taxon>
        <taxon>Arthropoda</taxon>
        <taxon>Crustacea</taxon>
        <taxon>Multicrustacea</taxon>
        <taxon>Hexanauplia</taxon>
        <taxon>Copepoda</taxon>
        <taxon>Harpacticoida</taxon>
        <taxon>Harpacticidae</taxon>
        <taxon>Tigriopus</taxon>
    </lineage>
</organism>
<accession>A0A553P468</accession>
<protein>
    <recommendedName>
        <fullName evidence="11">Origin recognition complex subunit 6</fullName>
    </recommendedName>
</protein>
<evidence type="ECO:0000256" key="6">
    <source>
        <dbReference type="SAM" id="MobiDB-lite"/>
    </source>
</evidence>
<evidence type="ECO:0008006" key="11">
    <source>
        <dbReference type="Google" id="ProtNLM"/>
    </source>
</evidence>
<reference evidence="9 10" key="1">
    <citation type="journal article" date="2018" name="Nat. Ecol. Evol.">
        <title>Genomic signatures of mitonuclear coevolution across populations of Tigriopus californicus.</title>
        <authorList>
            <person name="Barreto F.S."/>
            <person name="Watson E.T."/>
            <person name="Lima T.G."/>
            <person name="Willett C.S."/>
            <person name="Edmands S."/>
            <person name="Li W."/>
            <person name="Burton R.S."/>
        </authorList>
    </citation>
    <scope>NUCLEOTIDE SEQUENCE [LARGE SCALE GENOMIC DNA]</scope>
    <source>
        <strain evidence="9 10">San Diego</strain>
    </source>
</reference>
<evidence type="ECO:0000256" key="5">
    <source>
        <dbReference type="ARBA" id="ARBA00023242"/>
    </source>
</evidence>
<dbReference type="GO" id="GO:0006270">
    <property type="term" value="P:DNA replication initiation"/>
    <property type="evidence" value="ECO:0007669"/>
    <property type="project" value="TreeGrafter"/>
</dbReference>
<feature type="region of interest" description="Disordered" evidence="6">
    <location>
        <begin position="223"/>
        <end position="243"/>
    </location>
</feature>
<keyword evidence="4" id="KW-0238">DNA-binding</keyword>
<comment type="caution">
    <text evidence="9">The sequence shown here is derived from an EMBL/GenBank/DDBJ whole genome shotgun (WGS) entry which is preliminary data.</text>
</comment>
<dbReference type="STRING" id="6832.A0A553P468"/>
<keyword evidence="10" id="KW-1185">Reference proteome</keyword>
<dbReference type="AlphaFoldDB" id="A0A553P468"/>
<evidence type="ECO:0000313" key="9">
    <source>
        <dbReference type="EMBL" id="TRY72484.1"/>
    </source>
</evidence>
<dbReference type="InterPro" id="IPR054113">
    <property type="entry name" value="ORC6_cyclin-like_2nd"/>
</dbReference>
<gene>
    <name evidence="9" type="ORF">TCAL_01047</name>
</gene>
<evidence type="ECO:0000256" key="2">
    <source>
        <dbReference type="ARBA" id="ARBA00010840"/>
    </source>
</evidence>
<evidence type="ECO:0000256" key="4">
    <source>
        <dbReference type="ARBA" id="ARBA00023125"/>
    </source>
</evidence>
<dbReference type="Gene3D" id="1.10.472.10">
    <property type="entry name" value="Cyclin-like"/>
    <property type="match status" value="1"/>
</dbReference>
<dbReference type="GO" id="GO:0003677">
    <property type="term" value="F:DNA binding"/>
    <property type="evidence" value="ECO:0007669"/>
    <property type="project" value="UniProtKB-KW"/>
</dbReference>
<dbReference type="InterPro" id="IPR020529">
    <property type="entry name" value="ORC6_met/pln"/>
</dbReference>
<dbReference type="PANTHER" id="PTHR13394">
    <property type="entry name" value="ORIGIN RECOGNITION COMPLEX SUBUNIT 6"/>
    <property type="match status" value="1"/>
</dbReference>
<dbReference type="PANTHER" id="PTHR13394:SF0">
    <property type="entry name" value="ORIGIN RECOGNITION COMPLEX SUBUNIT 6"/>
    <property type="match status" value="1"/>
</dbReference>
<dbReference type="Proteomes" id="UP000318571">
    <property type="component" value="Chromosome 7"/>
</dbReference>
<comment type="subcellular location">
    <subcellularLocation>
        <location evidence="1">Nucleus</location>
    </subcellularLocation>
</comment>
<evidence type="ECO:0000256" key="3">
    <source>
        <dbReference type="ARBA" id="ARBA00022705"/>
    </source>
</evidence>
<name>A0A553P468_TIGCA</name>
<dbReference type="OrthoDB" id="5552484at2759"/>